<evidence type="ECO:0000313" key="3">
    <source>
        <dbReference type="EMBL" id="MBT1709402.1"/>
    </source>
</evidence>
<evidence type="ECO:0008006" key="5">
    <source>
        <dbReference type="Google" id="ProtNLM"/>
    </source>
</evidence>
<dbReference type="PROSITE" id="PS51257">
    <property type="entry name" value="PROKAR_LIPOPROTEIN"/>
    <property type="match status" value="1"/>
</dbReference>
<dbReference type="EMBL" id="JAHESE010000013">
    <property type="protein sequence ID" value="MBT1709402.1"/>
    <property type="molecule type" value="Genomic_DNA"/>
</dbReference>
<dbReference type="Proteomes" id="UP001319080">
    <property type="component" value="Unassembled WGS sequence"/>
</dbReference>
<evidence type="ECO:0000313" key="4">
    <source>
        <dbReference type="Proteomes" id="UP001319080"/>
    </source>
</evidence>
<keyword evidence="1" id="KW-1133">Transmembrane helix</keyword>
<feature type="chain" id="PRO_5042828155" description="Transmembrane protein" evidence="2">
    <location>
        <begin position="23"/>
        <end position="367"/>
    </location>
</feature>
<dbReference type="AlphaFoldDB" id="A0AAP2E0I9"/>
<keyword evidence="1" id="KW-0812">Transmembrane</keyword>
<organism evidence="3 4">
    <name type="scientific">Dawidia cretensis</name>
    <dbReference type="NCBI Taxonomy" id="2782350"/>
    <lineage>
        <taxon>Bacteria</taxon>
        <taxon>Pseudomonadati</taxon>
        <taxon>Bacteroidota</taxon>
        <taxon>Cytophagia</taxon>
        <taxon>Cytophagales</taxon>
        <taxon>Chryseotaleaceae</taxon>
        <taxon>Dawidia</taxon>
    </lineage>
</organism>
<keyword evidence="1" id="KW-0472">Membrane</keyword>
<sequence>MKSRINIIILTLFLLALLSACEHDVAMETTVHSDGSLDKMIHITSGGSFQNIQEIHRESDKATIITDKDSPQNILGLSVADGWALTARKTPVDSSAEGDPKTIYTFLRHFSSAEEANAALATPSDTLFRVTSTFEKRFRWFYTYIYYADTYHAINRMGYPVTNYTTAEDYAFIDRLPGEGKKITLADSLYLVRLNEKLFDIYGARALYEEYYDINIKLLQHHHVEQQWFDTLQAHKESLYTEVINKKDIFGDYMAHVIDSLGIPISHEEALKWFIPKLKPLDAKFTFISVASNAKYHHQINMPWDIVRTNADSISGNQVFWNPPSIKFLLKDYTLYAESRQLNYWAVAISGIVIALTVFLFVRRRPT</sequence>
<keyword evidence="2" id="KW-0732">Signal</keyword>
<evidence type="ECO:0000256" key="2">
    <source>
        <dbReference type="SAM" id="SignalP"/>
    </source>
</evidence>
<keyword evidence="4" id="KW-1185">Reference proteome</keyword>
<protein>
    <recommendedName>
        <fullName evidence="5">Transmembrane protein</fullName>
    </recommendedName>
</protein>
<feature type="transmembrane region" description="Helical" evidence="1">
    <location>
        <begin position="342"/>
        <end position="362"/>
    </location>
</feature>
<dbReference type="RefSeq" id="WP_254084982.1">
    <property type="nucleotide sequence ID" value="NZ_JAHESE010000013.1"/>
</dbReference>
<gene>
    <name evidence="3" type="ORF">KK062_14260</name>
</gene>
<feature type="signal peptide" evidence="2">
    <location>
        <begin position="1"/>
        <end position="22"/>
    </location>
</feature>
<accession>A0AAP2E0I9</accession>
<evidence type="ECO:0000256" key="1">
    <source>
        <dbReference type="SAM" id="Phobius"/>
    </source>
</evidence>
<comment type="caution">
    <text evidence="3">The sequence shown here is derived from an EMBL/GenBank/DDBJ whole genome shotgun (WGS) entry which is preliminary data.</text>
</comment>
<name>A0AAP2E0I9_9BACT</name>
<reference evidence="3 4" key="1">
    <citation type="submission" date="2021-05" db="EMBL/GenBank/DDBJ databases">
        <title>A Polyphasic approach of four new species of the genus Ohtaekwangia: Ohtaekwangia histidinii sp. nov., Ohtaekwangia cretensis sp. nov., Ohtaekwangia indiensis sp. nov., Ohtaekwangia reichenbachii sp. nov. from diverse environment.</title>
        <authorList>
            <person name="Octaviana S."/>
        </authorList>
    </citation>
    <scope>NUCLEOTIDE SEQUENCE [LARGE SCALE GENOMIC DNA]</scope>
    <source>
        <strain evidence="3 4">PWU5</strain>
    </source>
</reference>
<proteinExistence type="predicted"/>